<sequence>MHKKLSAILVLALGAFSFLIMIPELLWLGLAFAGAGVIAGAAGLKRAPVCSGIGIVLSIIA</sequence>
<protein>
    <submittedName>
        <fullName evidence="1">Uncharacterized protein</fullName>
    </submittedName>
</protein>
<organism evidence="1">
    <name type="scientific">Christensenella massiliensis</name>
    <dbReference type="NCBI Taxonomy" id="1805714"/>
    <lineage>
        <taxon>Bacteria</taxon>
        <taxon>Bacillati</taxon>
        <taxon>Bacillota</taxon>
        <taxon>Clostridia</taxon>
        <taxon>Christensenellales</taxon>
        <taxon>Christensenellaceae</taxon>
        <taxon>Christensenella</taxon>
    </lineage>
</organism>
<gene>
    <name evidence="1" type="ORF">PUP29_03045</name>
</gene>
<accession>A0AAU8A9M8</accession>
<dbReference type="EMBL" id="CP117826">
    <property type="protein sequence ID" value="XCC62913.1"/>
    <property type="molecule type" value="Genomic_DNA"/>
</dbReference>
<dbReference type="AlphaFoldDB" id="A0AAU8A9M8"/>
<proteinExistence type="predicted"/>
<reference evidence="1" key="1">
    <citation type="submission" date="2023-02" db="EMBL/GenBank/DDBJ databases">
        <title>Gut commensal Christensenella minuta modulates host metabolism via a new class of secondary bile acids.</title>
        <authorList>
            <person name="Liu C."/>
        </authorList>
    </citation>
    <scope>NUCLEOTIDE SEQUENCE</scope>
    <source>
        <strain evidence="1">CA70</strain>
    </source>
</reference>
<evidence type="ECO:0000313" key="1">
    <source>
        <dbReference type="EMBL" id="XCC62913.1"/>
    </source>
</evidence>
<dbReference type="RefSeq" id="WP_353423820.1">
    <property type="nucleotide sequence ID" value="NZ_CP117826.1"/>
</dbReference>
<name>A0AAU8A9M8_9FIRM</name>